<comment type="caution">
    <text evidence="1">The sequence shown here is derived from an EMBL/GenBank/DDBJ whole genome shotgun (WGS) entry which is preliminary data.</text>
</comment>
<dbReference type="EMBL" id="CM042055">
    <property type="protein sequence ID" value="KAI3701644.1"/>
    <property type="molecule type" value="Genomic_DNA"/>
</dbReference>
<keyword evidence="2" id="KW-1185">Reference proteome</keyword>
<proteinExistence type="predicted"/>
<reference evidence="1 2" key="2">
    <citation type="journal article" date="2022" name="Mol. Ecol. Resour.">
        <title>The genomes of chicory, endive, great burdock and yacon provide insights into Asteraceae paleo-polyploidization history and plant inulin production.</title>
        <authorList>
            <person name="Fan W."/>
            <person name="Wang S."/>
            <person name="Wang H."/>
            <person name="Wang A."/>
            <person name="Jiang F."/>
            <person name="Liu H."/>
            <person name="Zhao H."/>
            <person name="Xu D."/>
            <person name="Zhang Y."/>
        </authorList>
    </citation>
    <scope>NUCLEOTIDE SEQUENCE [LARGE SCALE GENOMIC DNA]</scope>
    <source>
        <strain evidence="2">cv. Niubang</strain>
    </source>
</reference>
<gene>
    <name evidence="1" type="ORF">L6452_26876</name>
</gene>
<evidence type="ECO:0000313" key="1">
    <source>
        <dbReference type="EMBL" id="KAI3701644.1"/>
    </source>
</evidence>
<name>A0ACB8ZVD6_ARCLA</name>
<dbReference type="Proteomes" id="UP001055879">
    <property type="component" value="Linkage Group LG09"/>
</dbReference>
<reference evidence="2" key="1">
    <citation type="journal article" date="2022" name="Mol. Ecol. Resour.">
        <title>The genomes of chicory, endive, great burdock and yacon provide insights into Asteraceae palaeo-polyploidization history and plant inulin production.</title>
        <authorList>
            <person name="Fan W."/>
            <person name="Wang S."/>
            <person name="Wang H."/>
            <person name="Wang A."/>
            <person name="Jiang F."/>
            <person name="Liu H."/>
            <person name="Zhao H."/>
            <person name="Xu D."/>
            <person name="Zhang Y."/>
        </authorList>
    </citation>
    <scope>NUCLEOTIDE SEQUENCE [LARGE SCALE GENOMIC DNA]</scope>
    <source>
        <strain evidence="2">cv. Niubang</strain>
    </source>
</reference>
<sequence>MNQKLLRISENAAKKCVVSSSFLHDYFFRLCGSCNTSEVPLLVERSVYTVENRLHRLHRRTHRLPRRTQSLCSSNTTLSTIVVVLQLLKEPVGVVSVCGRARQGKSFILNQLGFSVTITYDNKALVIDGRKRILQSGSIHYPRATPEVWPDIIGKAKEGGLDVIETYVFWNYYEPVKGQSNRCQAYSYVIGYPDLTQTWTTNGPYQVRKEKLGDRISALQQMVAPFGKV</sequence>
<accession>A0ACB8ZVD6</accession>
<evidence type="ECO:0000313" key="2">
    <source>
        <dbReference type="Proteomes" id="UP001055879"/>
    </source>
</evidence>
<protein>
    <submittedName>
        <fullName evidence="1">Uncharacterized protein</fullName>
    </submittedName>
</protein>
<organism evidence="1 2">
    <name type="scientific">Arctium lappa</name>
    <name type="common">Greater burdock</name>
    <name type="synonym">Lappa major</name>
    <dbReference type="NCBI Taxonomy" id="4217"/>
    <lineage>
        <taxon>Eukaryota</taxon>
        <taxon>Viridiplantae</taxon>
        <taxon>Streptophyta</taxon>
        <taxon>Embryophyta</taxon>
        <taxon>Tracheophyta</taxon>
        <taxon>Spermatophyta</taxon>
        <taxon>Magnoliopsida</taxon>
        <taxon>eudicotyledons</taxon>
        <taxon>Gunneridae</taxon>
        <taxon>Pentapetalae</taxon>
        <taxon>asterids</taxon>
        <taxon>campanulids</taxon>
        <taxon>Asterales</taxon>
        <taxon>Asteraceae</taxon>
        <taxon>Carduoideae</taxon>
        <taxon>Cardueae</taxon>
        <taxon>Arctiinae</taxon>
        <taxon>Arctium</taxon>
    </lineage>
</organism>